<name>B3MT37_DROAN</name>
<keyword evidence="4 12" id="KW-0645">Protease</keyword>
<dbReference type="Pfam" id="PF00089">
    <property type="entry name" value="Trypsin"/>
    <property type="match status" value="1"/>
</dbReference>
<feature type="chain" id="PRO_5006454933" description="trypsin" evidence="13">
    <location>
        <begin position="23"/>
        <end position="363"/>
    </location>
</feature>
<evidence type="ECO:0000256" key="8">
    <source>
        <dbReference type="ARBA" id="ARBA00023145"/>
    </source>
</evidence>
<accession>B3MT37</accession>
<dbReference type="SMART" id="SM00020">
    <property type="entry name" value="Tryp_SPc"/>
    <property type="match status" value="1"/>
</dbReference>
<evidence type="ECO:0000256" key="1">
    <source>
        <dbReference type="ARBA" id="ARBA00004239"/>
    </source>
</evidence>
<dbReference type="eggNOG" id="KOG3627">
    <property type="taxonomic scope" value="Eukaryota"/>
</dbReference>
<dbReference type="PROSITE" id="PS50240">
    <property type="entry name" value="TRYPSIN_DOM"/>
    <property type="match status" value="1"/>
</dbReference>
<evidence type="ECO:0000259" key="14">
    <source>
        <dbReference type="PROSITE" id="PS50240"/>
    </source>
</evidence>
<evidence type="ECO:0000256" key="11">
    <source>
        <dbReference type="ARBA" id="ARBA00038868"/>
    </source>
</evidence>
<keyword evidence="6 12" id="KW-0378">Hydrolase</keyword>
<dbReference type="AlphaFoldDB" id="B3MT37"/>
<dbReference type="InterPro" id="IPR018114">
    <property type="entry name" value="TRYPSIN_HIS"/>
</dbReference>
<keyword evidence="3" id="KW-0964">Secreted</keyword>
<evidence type="ECO:0000256" key="9">
    <source>
        <dbReference type="ARBA" id="ARBA00023157"/>
    </source>
</evidence>
<evidence type="ECO:0000313" key="15">
    <source>
        <dbReference type="EMBL" id="EDV30427.2"/>
    </source>
</evidence>
<keyword evidence="16" id="KW-1185">Reference proteome</keyword>
<dbReference type="InterPro" id="IPR050430">
    <property type="entry name" value="Peptidase_S1"/>
</dbReference>
<dbReference type="InterPro" id="IPR043504">
    <property type="entry name" value="Peptidase_S1_PA_chymotrypsin"/>
</dbReference>
<dbReference type="STRING" id="7217.B3MT37"/>
<dbReference type="PANTHER" id="PTHR24276">
    <property type="entry name" value="POLYSERASE-RELATED"/>
    <property type="match status" value="1"/>
</dbReference>
<evidence type="ECO:0000256" key="10">
    <source>
        <dbReference type="ARBA" id="ARBA00036320"/>
    </source>
</evidence>
<dbReference type="HOGENOM" id="CLU_006842_7_2_1"/>
<dbReference type="InterPro" id="IPR001314">
    <property type="entry name" value="Peptidase_S1A"/>
</dbReference>
<evidence type="ECO:0000256" key="5">
    <source>
        <dbReference type="ARBA" id="ARBA00022729"/>
    </source>
</evidence>
<feature type="signal peptide" evidence="13">
    <location>
        <begin position="1"/>
        <end position="22"/>
    </location>
</feature>
<reference evidence="15 16" key="1">
    <citation type="journal article" date="2007" name="Nature">
        <title>Evolution of genes and genomes on the Drosophila phylogeny.</title>
        <authorList>
            <consortium name="Drosophila 12 Genomes Consortium"/>
            <person name="Clark A.G."/>
            <person name="Eisen M.B."/>
            <person name="Smith D.R."/>
            <person name="Bergman C.M."/>
            <person name="Oliver B."/>
            <person name="Markow T.A."/>
            <person name="Kaufman T.C."/>
            <person name="Kellis M."/>
            <person name="Gelbart W."/>
            <person name="Iyer V.N."/>
            <person name="Pollard D.A."/>
            <person name="Sackton T.B."/>
            <person name="Larracuente A.M."/>
            <person name="Singh N.D."/>
            <person name="Abad J.P."/>
            <person name="Abt D.N."/>
            <person name="Adryan B."/>
            <person name="Aguade M."/>
            <person name="Akashi H."/>
            <person name="Anderson W.W."/>
            <person name="Aquadro C.F."/>
            <person name="Ardell D.H."/>
            <person name="Arguello R."/>
            <person name="Artieri C.G."/>
            <person name="Barbash D.A."/>
            <person name="Barker D."/>
            <person name="Barsanti P."/>
            <person name="Batterham P."/>
            <person name="Batzoglou S."/>
            <person name="Begun D."/>
            <person name="Bhutkar A."/>
            <person name="Blanco E."/>
            <person name="Bosak S.A."/>
            <person name="Bradley R.K."/>
            <person name="Brand A.D."/>
            <person name="Brent M.R."/>
            <person name="Brooks A.N."/>
            <person name="Brown R.H."/>
            <person name="Butlin R.K."/>
            <person name="Caggese C."/>
            <person name="Calvi B.R."/>
            <person name="Bernardo de Carvalho A."/>
            <person name="Caspi A."/>
            <person name="Castrezana S."/>
            <person name="Celniker S.E."/>
            <person name="Chang J.L."/>
            <person name="Chapple C."/>
            <person name="Chatterji S."/>
            <person name="Chinwalla A."/>
            <person name="Civetta A."/>
            <person name="Clifton S.W."/>
            <person name="Comeron J.M."/>
            <person name="Costello J.C."/>
            <person name="Coyne J.A."/>
            <person name="Daub J."/>
            <person name="David R.G."/>
            <person name="Delcher A.L."/>
            <person name="Delehaunty K."/>
            <person name="Do C.B."/>
            <person name="Ebling H."/>
            <person name="Edwards K."/>
            <person name="Eickbush T."/>
            <person name="Evans J.D."/>
            <person name="Filipski A."/>
            <person name="Findeiss S."/>
            <person name="Freyhult E."/>
            <person name="Fulton L."/>
            <person name="Fulton R."/>
            <person name="Garcia A.C."/>
            <person name="Gardiner A."/>
            <person name="Garfield D.A."/>
            <person name="Garvin B.E."/>
            <person name="Gibson G."/>
            <person name="Gilbert D."/>
            <person name="Gnerre S."/>
            <person name="Godfrey J."/>
            <person name="Good R."/>
            <person name="Gotea V."/>
            <person name="Gravely B."/>
            <person name="Greenberg A.J."/>
            <person name="Griffiths-Jones S."/>
            <person name="Gross S."/>
            <person name="Guigo R."/>
            <person name="Gustafson E.A."/>
            <person name="Haerty W."/>
            <person name="Hahn M.W."/>
            <person name="Halligan D.L."/>
            <person name="Halpern A.L."/>
            <person name="Halter G.M."/>
            <person name="Han M.V."/>
            <person name="Heger A."/>
            <person name="Hillier L."/>
            <person name="Hinrichs A.S."/>
            <person name="Holmes I."/>
            <person name="Hoskins R.A."/>
            <person name="Hubisz M.J."/>
            <person name="Hultmark D."/>
            <person name="Huntley M.A."/>
            <person name="Jaffe D.B."/>
            <person name="Jagadeeshan S."/>
            <person name="Jeck W.R."/>
            <person name="Johnson J."/>
            <person name="Jones C.D."/>
            <person name="Jordan W.C."/>
            <person name="Karpen G.H."/>
            <person name="Kataoka E."/>
            <person name="Keightley P.D."/>
            <person name="Kheradpour P."/>
            <person name="Kirkness E.F."/>
            <person name="Koerich L.B."/>
            <person name="Kristiansen K."/>
            <person name="Kudrna D."/>
            <person name="Kulathinal R.J."/>
            <person name="Kumar S."/>
            <person name="Kwok R."/>
            <person name="Lander E."/>
            <person name="Langley C.H."/>
            <person name="Lapoint R."/>
            <person name="Lazzaro B.P."/>
            <person name="Lee S.J."/>
            <person name="Levesque L."/>
            <person name="Li R."/>
            <person name="Lin C.F."/>
            <person name="Lin M.F."/>
            <person name="Lindblad-Toh K."/>
            <person name="Llopart A."/>
            <person name="Long M."/>
            <person name="Low L."/>
            <person name="Lozovsky E."/>
            <person name="Lu J."/>
            <person name="Luo M."/>
            <person name="Machado C.A."/>
            <person name="Makalowski W."/>
            <person name="Marzo M."/>
            <person name="Matsuda M."/>
            <person name="Matzkin L."/>
            <person name="McAllister B."/>
            <person name="McBride C.S."/>
            <person name="McKernan B."/>
            <person name="McKernan K."/>
            <person name="Mendez-Lago M."/>
            <person name="Minx P."/>
            <person name="Mollenhauer M.U."/>
            <person name="Montooth K."/>
            <person name="Mount S.M."/>
            <person name="Mu X."/>
            <person name="Myers E."/>
            <person name="Negre B."/>
            <person name="Newfeld S."/>
            <person name="Nielsen R."/>
            <person name="Noor M.A."/>
            <person name="O'Grady P."/>
            <person name="Pachter L."/>
            <person name="Papaceit M."/>
            <person name="Parisi M.J."/>
            <person name="Parisi M."/>
            <person name="Parts L."/>
            <person name="Pedersen J.S."/>
            <person name="Pesole G."/>
            <person name="Phillippy A.M."/>
            <person name="Ponting C.P."/>
            <person name="Pop M."/>
            <person name="Porcelli D."/>
            <person name="Powell J.R."/>
            <person name="Prohaska S."/>
            <person name="Pruitt K."/>
            <person name="Puig M."/>
            <person name="Quesneville H."/>
            <person name="Ram K.R."/>
            <person name="Rand D."/>
            <person name="Rasmussen M.D."/>
            <person name="Reed L.K."/>
            <person name="Reenan R."/>
            <person name="Reily A."/>
            <person name="Remington K.A."/>
            <person name="Rieger T.T."/>
            <person name="Ritchie M.G."/>
            <person name="Robin C."/>
            <person name="Rogers Y.H."/>
            <person name="Rohde C."/>
            <person name="Rozas J."/>
            <person name="Rubenfield M.J."/>
            <person name="Ruiz A."/>
            <person name="Russo S."/>
            <person name="Salzberg S.L."/>
            <person name="Sanchez-Gracia A."/>
            <person name="Saranga D.J."/>
            <person name="Sato H."/>
            <person name="Schaeffer S.W."/>
            <person name="Schatz M.C."/>
            <person name="Schlenke T."/>
            <person name="Schwartz R."/>
            <person name="Segarra C."/>
            <person name="Singh R.S."/>
            <person name="Sirot L."/>
            <person name="Sirota M."/>
            <person name="Sisneros N.B."/>
            <person name="Smith C.D."/>
            <person name="Smith T.F."/>
            <person name="Spieth J."/>
            <person name="Stage D.E."/>
            <person name="Stark A."/>
            <person name="Stephan W."/>
            <person name="Strausberg R.L."/>
            <person name="Strempel S."/>
            <person name="Sturgill D."/>
            <person name="Sutton G."/>
            <person name="Sutton G.G."/>
            <person name="Tao W."/>
            <person name="Teichmann S."/>
            <person name="Tobari Y.N."/>
            <person name="Tomimura Y."/>
            <person name="Tsolas J.M."/>
            <person name="Valente V.L."/>
            <person name="Venter E."/>
            <person name="Venter J.C."/>
            <person name="Vicario S."/>
            <person name="Vieira F.G."/>
            <person name="Vilella A.J."/>
            <person name="Villasante A."/>
            <person name="Walenz B."/>
            <person name="Wang J."/>
            <person name="Wasserman M."/>
            <person name="Watts T."/>
            <person name="Wilson D."/>
            <person name="Wilson R.K."/>
            <person name="Wing R.A."/>
            <person name="Wolfner M.F."/>
            <person name="Wong A."/>
            <person name="Wong G.K."/>
            <person name="Wu C.I."/>
            <person name="Wu G."/>
            <person name="Yamamoto D."/>
            <person name="Yang H.P."/>
            <person name="Yang S.P."/>
            <person name="Yorke J.A."/>
            <person name="Yoshida K."/>
            <person name="Zdobnov E."/>
            <person name="Zhang P."/>
            <person name="Zhang Y."/>
            <person name="Zimin A.V."/>
            <person name="Baldwin J."/>
            <person name="Abdouelleil A."/>
            <person name="Abdulkadir J."/>
            <person name="Abebe A."/>
            <person name="Abera B."/>
            <person name="Abreu J."/>
            <person name="Acer S.C."/>
            <person name="Aftuck L."/>
            <person name="Alexander A."/>
            <person name="An P."/>
            <person name="Anderson E."/>
            <person name="Anderson S."/>
            <person name="Arachi H."/>
            <person name="Azer M."/>
            <person name="Bachantsang P."/>
            <person name="Barry A."/>
            <person name="Bayul T."/>
            <person name="Berlin A."/>
            <person name="Bessette D."/>
            <person name="Bloom T."/>
            <person name="Blye J."/>
            <person name="Boguslavskiy L."/>
            <person name="Bonnet C."/>
            <person name="Boukhgalter B."/>
            <person name="Bourzgui I."/>
            <person name="Brown A."/>
            <person name="Cahill P."/>
            <person name="Channer S."/>
            <person name="Cheshatsang Y."/>
            <person name="Chuda L."/>
            <person name="Citroen M."/>
            <person name="Collymore A."/>
            <person name="Cooke P."/>
            <person name="Costello M."/>
            <person name="D'Aco K."/>
            <person name="Daza R."/>
            <person name="De Haan G."/>
            <person name="DeGray S."/>
            <person name="DeMaso C."/>
            <person name="Dhargay N."/>
            <person name="Dooley K."/>
            <person name="Dooley E."/>
            <person name="Doricent M."/>
            <person name="Dorje P."/>
            <person name="Dorjee K."/>
            <person name="Dupes A."/>
            <person name="Elong R."/>
            <person name="Falk J."/>
            <person name="Farina A."/>
            <person name="Faro S."/>
            <person name="Ferguson D."/>
            <person name="Fisher S."/>
            <person name="Foley C.D."/>
            <person name="Franke A."/>
            <person name="Friedrich D."/>
            <person name="Gadbois L."/>
            <person name="Gearin G."/>
            <person name="Gearin C.R."/>
            <person name="Giannoukos G."/>
            <person name="Goode T."/>
            <person name="Graham J."/>
            <person name="Grandbois E."/>
            <person name="Grewal S."/>
            <person name="Gyaltsen K."/>
            <person name="Hafez N."/>
            <person name="Hagos B."/>
            <person name="Hall J."/>
            <person name="Henson C."/>
            <person name="Hollinger A."/>
            <person name="Honan T."/>
            <person name="Huard M.D."/>
            <person name="Hughes L."/>
            <person name="Hurhula B."/>
            <person name="Husby M.E."/>
            <person name="Kamat A."/>
            <person name="Kanga B."/>
            <person name="Kashin S."/>
            <person name="Khazanovich D."/>
            <person name="Kisner P."/>
            <person name="Lance K."/>
            <person name="Lara M."/>
            <person name="Lee W."/>
            <person name="Lennon N."/>
            <person name="Letendre F."/>
            <person name="LeVine R."/>
            <person name="Lipovsky A."/>
            <person name="Liu X."/>
            <person name="Liu J."/>
            <person name="Liu S."/>
            <person name="Lokyitsang T."/>
            <person name="Lokyitsang Y."/>
            <person name="Lubonja R."/>
            <person name="Lui A."/>
            <person name="MacDonald P."/>
            <person name="Magnisalis V."/>
            <person name="Maru K."/>
            <person name="Matthews C."/>
            <person name="McCusker W."/>
            <person name="McDonough S."/>
            <person name="Mehta T."/>
            <person name="Meldrim J."/>
            <person name="Meneus L."/>
            <person name="Mihai O."/>
            <person name="Mihalev A."/>
            <person name="Mihova T."/>
            <person name="Mittelman R."/>
            <person name="Mlenga V."/>
            <person name="Montmayeur A."/>
            <person name="Mulrain L."/>
            <person name="Navidi A."/>
            <person name="Naylor J."/>
            <person name="Negash T."/>
            <person name="Nguyen T."/>
            <person name="Nguyen N."/>
            <person name="Nicol R."/>
            <person name="Norbu C."/>
            <person name="Norbu N."/>
            <person name="Novod N."/>
            <person name="O'Neill B."/>
            <person name="Osman S."/>
            <person name="Markiewicz E."/>
            <person name="Oyono O.L."/>
            <person name="Patti C."/>
            <person name="Phunkhang P."/>
            <person name="Pierre F."/>
            <person name="Priest M."/>
            <person name="Raghuraman S."/>
            <person name="Rege F."/>
            <person name="Reyes R."/>
            <person name="Rise C."/>
            <person name="Rogov P."/>
            <person name="Ross K."/>
            <person name="Ryan E."/>
            <person name="Settipalli S."/>
            <person name="Shea T."/>
            <person name="Sherpa N."/>
            <person name="Shi L."/>
            <person name="Shih D."/>
            <person name="Sparrow T."/>
            <person name="Spaulding J."/>
            <person name="Stalker J."/>
            <person name="Stange-Thomann N."/>
            <person name="Stavropoulos S."/>
            <person name="Stone C."/>
            <person name="Strader C."/>
            <person name="Tesfaye S."/>
            <person name="Thomson T."/>
            <person name="Thoulutsang Y."/>
            <person name="Thoulutsang D."/>
            <person name="Topham K."/>
            <person name="Topping I."/>
            <person name="Tsamla T."/>
            <person name="Vassiliev H."/>
            <person name="Vo A."/>
            <person name="Wangchuk T."/>
            <person name="Wangdi T."/>
            <person name="Weiand M."/>
            <person name="Wilkinson J."/>
            <person name="Wilson A."/>
            <person name="Yadav S."/>
            <person name="Young G."/>
            <person name="Yu Q."/>
            <person name="Zembek L."/>
            <person name="Zhong D."/>
            <person name="Zimmer A."/>
            <person name="Zwirko Z."/>
            <person name="Jaffe D.B."/>
            <person name="Alvarez P."/>
            <person name="Brockman W."/>
            <person name="Butler J."/>
            <person name="Chin C."/>
            <person name="Gnerre S."/>
            <person name="Grabherr M."/>
            <person name="Kleber M."/>
            <person name="Mauceli E."/>
            <person name="MacCallum I."/>
        </authorList>
    </citation>
    <scope>NUCLEOTIDE SEQUENCE [LARGE SCALE GENOMIC DNA]</scope>
    <source>
        <strain evidence="16">Tucson 14024-0371.13</strain>
    </source>
</reference>
<evidence type="ECO:0000256" key="6">
    <source>
        <dbReference type="ARBA" id="ARBA00022801"/>
    </source>
</evidence>
<dbReference type="GeneID" id="6505927"/>
<dbReference type="SMR" id="B3MT37"/>
<keyword evidence="5 13" id="KW-0732">Signal</keyword>
<keyword evidence="8" id="KW-0865">Zymogen</keyword>
<evidence type="ECO:0000256" key="13">
    <source>
        <dbReference type="SAM" id="SignalP"/>
    </source>
</evidence>
<dbReference type="GO" id="GO:0006508">
    <property type="term" value="P:proteolysis"/>
    <property type="evidence" value="ECO:0007669"/>
    <property type="project" value="UniProtKB-KW"/>
</dbReference>
<evidence type="ECO:0000256" key="2">
    <source>
        <dbReference type="ARBA" id="ARBA00007664"/>
    </source>
</evidence>
<dbReference type="InterPro" id="IPR033116">
    <property type="entry name" value="TRYPSIN_SER"/>
</dbReference>
<dbReference type="InterPro" id="IPR009003">
    <property type="entry name" value="Peptidase_S1_PA"/>
</dbReference>
<organism evidence="15 16">
    <name type="scientific">Drosophila ananassae</name>
    <name type="common">Fruit fly</name>
    <dbReference type="NCBI Taxonomy" id="7217"/>
    <lineage>
        <taxon>Eukaryota</taxon>
        <taxon>Metazoa</taxon>
        <taxon>Ecdysozoa</taxon>
        <taxon>Arthropoda</taxon>
        <taxon>Hexapoda</taxon>
        <taxon>Insecta</taxon>
        <taxon>Pterygota</taxon>
        <taxon>Neoptera</taxon>
        <taxon>Endopterygota</taxon>
        <taxon>Diptera</taxon>
        <taxon>Brachycera</taxon>
        <taxon>Muscomorpha</taxon>
        <taxon>Ephydroidea</taxon>
        <taxon>Drosophilidae</taxon>
        <taxon>Drosophila</taxon>
        <taxon>Sophophora</taxon>
    </lineage>
</organism>
<gene>
    <name evidence="15" type="primary">Dana\GF23285</name>
    <name evidence="15" type="synonym">dana_GLEANR_7941</name>
    <name evidence="15" type="ORF">GF23285</name>
</gene>
<evidence type="ECO:0000256" key="3">
    <source>
        <dbReference type="ARBA" id="ARBA00022525"/>
    </source>
</evidence>
<dbReference type="GO" id="GO:0004252">
    <property type="term" value="F:serine-type endopeptidase activity"/>
    <property type="evidence" value="ECO:0007669"/>
    <property type="project" value="UniProtKB-EC"/>
</dbReference>
<keyword evidence="9" id="KW-1015">Disulfide bond</keyword>
<dbReference type="PROSITE" id="PS00134">
    <property type="entry name" value="TRYPSIN_HIS"/>
    <property type="match status" value="1"/>
</dbReference>
<comment type="subcellular location">
    <subcellularLocation>
        <location evidence="1">Secreted</location>
        <location evidence="1">Extracellular space</location>
    </subcellularLocation>
</comment>
<dbReference type="SUPFAM" id="SSF50494">
    <property type="entry name" value="Trypsin-like serine proteases"/>
    <property type="match status" value="1"/>
</dbReference>
<comment type="similarity">
    <text evidence="2">Belongs to the peptidase S1 family.</text>
</comment>
<proteinExistence type="inferred from homology"/>
<keyword evidence="7 12" id="KW-0720">Serine protease</keyword>
<protein>
    <recommendedName>
        <fullName evidence="11">trypsin</fullName>
        <ecNumber evidence="11">3.4.21.4</ecNumber>
    </recommendedName>
</protein>
<dbReference type="KEGG" id="dan:6505927"/>
<dbReference type="Proteomes" id="UP000007801">
    <property type="component" value="Unassembled WGS sequence"/>
</dbReference>
<evidence type="ECO:0000256" key="12">
    <source>
        <dbReference type="RuleBase" id="RU363034"/>
    </source>
</evidence>
<evidence type="ECO:0000256" key="7">
    <source>
        <dbReference type="ARBA" id="ARBA00022825"/>
    </source>
</evidence>
<dbReference type="GO" id="GO:0005576">
    <property type="term" value="C:extracellular region"/>
    <property type="evidence" value="ECO:0007669"/>
    <property type="project" value="UniProtKB-SubCell"/>
</dbReference>
<dbReference type="InterPro" id="IPR001254">
    <property type="entry name" value="Trypsin_dom"/>
</dbReference>
<evidence type="ECO:0000313" key="16">
    <source>
        <dbReference type="Proteomes" id="UP000007801"/>
    </source>
</evidence>
<dbReference type="Gene3D" id="2.40.10.10">
    <property type="entry name" value="Trypsin-like serine proteases"/>
    <property type="match status" value="1"/>
</dbReference>
<comment type="catalytic activity">
    <reaction evidence="10">
        <text>Preferential cleavage: Arg-|-Xaa, Lys-|-Xaa.</text>
        <dbReference type="EC" id="3.4.21.4"/>
    </reaction>
</comment>
<feature type="domain" description="Peptidase S1" evidence="14">
    <location>
        <begin position="80"/>
        <end position="318"/>
    </location>
</feature>
<dbReference type="EMBL" id="CH902623">
    <property type="protein sequence ID" value="EDV30427.2"/>
    <property type="molecule type" value="Genomic_DNA"/>
</dbReference>
<dbReference type="OrthoDB" id="10059102at2759"/>
<dbReference type="EC" id="3.4.21.4" evidence="11"/>
<sequence>MSMSKLLVYMFLVFSHIILVLSGLSPEPSSLLTPMEESGDSLSSSAWGHIKVQNDKATKPAIERREATNTPDASEFEILIAGGYRPIQNNLVKYVVSLRFYDPPHLFGANHFCGGAIIHKKFILTAAHCLFNERKNLLLGRDITVVAGTPNKTKKTKTTQVIKGLETIPHPYYKHIESLNYDLGLVLLSKDLILGPSVGVIPLANQPPTTNLGCTVLGWGRVILNGPMPAEILNVDLIVRQKSRCKKFSSFAPESMICLGDPSFFEVSTCKGDSGGPIFCDNKLYGLVSFGFGCGSPKFSEVSTDVFFYRDWVVANTRDDDSKNDSIFFRNLVDSKAPRLQYSMAKSIKYYAILLLYYILQYS</sequence>
<dbReference type="PROSITE" id="PS00135">
    <property type="entry name" value="TRYPSIN_SER"/>
    <property type="match status" value="1"/>
</dbReference>
<dbReference type="InParanoid" id="B3MT37"/>
<dbReference type="MEROPS" id="S01.B75"/>
<dbReference type="PRINTS" id="PR00722">
    <property type="entry name" value="CHYMOTRYPSIN"/>
</dbReference>
<evidence type="ECO:0000256" key="4">
    <source>
        <dbReference type="ARBA" id="ARBA00022670"/>
    </source>
</evidence>
<dbReference type="PANTHER" id="PTHR24276:SF91">
    <property type="entry name" value="AT26814P-RELATED"/>
    <property type="match status" value="1"/>
</dbReference>
<dbReference type="CDD" id="cd00190">
    <property type="entry name" value="Tryp_SPc"/>
    <property type="match status" value="1"/>
</dbReference>